<name>A0A812CA12_ACAPH</name>
<evidence type="ECO:0000256" key="2">
    <source>
        <dbReference type="ARBA" id="ARBA00023136"/>
    </source>
</evidence>
<feature type="chain" id="PRO_5033009428" description="Ig-like domain-containing protein" evidence="6">
    <location>
        <begin position="24"/>
        <end position="314"/>
    </location>
</feature>
<evidence type="ECO:0000256" key="5">
    <source>
        <dbReference type="ARBA" id="ARBA00023319"/>
    </source>
</evidence>
<dbReference type="EMBL" id="CAHIKZ030001186">
    <property type="protein sequence ID" value="CAE1255571.1"/>
    <property type="molecule type" value="Genomic_DNA"/>
</dbReference>
<evidence type="ECO:0000256" key="1">
    <source>
        <dbReference type="ARBA" id="ARBA00004479"/>
    </source>
</evidence>
<evidence type="ECO:0000313" key="8">
    <source>
        <dbReference type="EMBL" id="CAE1255571.1"/>
    </source>
</evidence>
<dbReference type="Pfam" id="PF08205">
    <property type="entry name" value="C2-set_2"/>
    <property type="match status" value="1"/>
</dbReference>
<gene>
    <name evidence="8" type="ORF">SPHA_29682</name>
</gene>
<feature type="domain" description="Ig-like" evidence="7">
    <location>
        <begin position="126"/>
        <end position="208"/>
    </location>
</feature>
<evidence type="ECO:0000256" key="3">
    <source>
        <dbReference type="ARBA" id="ARBA00023157"/>
    </source>
</evidence>
<dbReference type="InterPro" id="IPR013162">
    <property type="entry name" value="CD80_C2-set"/>
</dbReference>
<organism evidence="8 9">
    <name type="scientific">Acanthosepion pharaonis</name>
    <name type="common">Pharaoh cuttlefish</name>
    <name type="synonym">Sepia pharaonis</name>
    <dbReference type="NCBI Taxonomy" id="158019"/>
    <lineage>
        <taxon>Eukaryota</taxon>
        <taxon>Metazoa</taxon>
        <taxon>Spiralia</taxon>
        <taxon>Lophotrochozoa</taxon>
        <taxon>Mollusca</taxon>
        <taxon>Cephalopoda</taxon>
        <taxon>Coleoidea</taxon>
        <taxon>Decapodiformes</taxon>
        <taxon>Sepiida</taxon>
        <taxon>Sepiina</taxon>
        <taxon>Sepiidae</taxon>
        <taxon>Acanthosepion</taxon>
    </lineage>
</organism>
<dbReference type="PROSITE" id="PS50835">
    <property type="entry name" value="IG_LIKE"/>
    <property type="match status" value="2"/>
</dbReference>
<sequence length="314" mass="36250">MEIWRIVFFAFWLILNLSVPVENVTIKYLNQTDFVEGRREKFDCVAVGSKPAASIWWFLTYQNGSEIRILDPVRNETTQNKKVFQTVSTLELVLNREYRNIMCQARIENTRWKKSPSVPLEIKYPPEITVIFGATALHQRAYLRCEVQANPTKFVFKIVQKWGNTIKREIDKDSVEFPSFSLEDFGTWVCRVSNGVPRKDYYAEQSVELHMPVRPLIKGKTTEIAMFGERKSLKLCFHCYPEATDVKWFKNGELISSPKYSEEPADDGIFPFSGNCSVLEVNTREKKTVHNFSLVVTNSVGQSSFSVLLLIGQY</sequence>
<dbReference type="AlphaFoldDB" id="A0A812CA12"/>
<keyword evidence="9" id="KW-1185">Reference proteome</keyword>
<dbReference type="InterPro" id="IPR007110">
    <property type="entry name" value="Ig-like_dom"/>
</dbReference>
<dbReference type="GO" id="GO:0098609">
    <property type="term" value="P:cell-cell adhesion"/>
    <property type="evidence" value="ECO:0007669"/>
    <property type="project" value="TreeGrafter"/>
</dbReference>
<dbReference type="PANTHER" id="PTHR11640:SF31">
    <property type="entry name" value="IRREGULAR CHIASM C-ROUGHEST PROTEIN-RELATED"/>
    <property type="match status" value="1"/>
</dbReference>
<accession>A0A812CA12</accession>
<protein>
    <recommendedName>
        <fullName evidence="7">Ig-like domain-containing protein</fullName>
    </recommendedName>
</protein>
<dbReference type="GO" id="GO:0050839">
    <property type="term" value="F:cell adhesion molecule binding"/>
    <property type="evidence" value="ECO:0007669"/>
    <property type="project" value="TreeGrafter"/>
</dbReference>
<dbReference type="OrthoDB" id="10006996at2759"/>
<evidence type="ECO:0000256" key="6">
    <source>
        <dbReference type="SAM" id="SignalP"/>
    </source>
</evidence>
<keyword evidence="4" id="KW-0325">Glycoprotein</keyword>
<dbReference type="InterPro" id="IPR036179">
    <property type="entry name" value="Ig-like_dom_sf"/>
</dbReference>
<comment type="subcellular location">
    <subcellularLocation>
        <location evidence="1">Membrane</location>
        <topology evidence="1">Single-pass type I membrane protein</topology>
    </subcellularLocation>
</comment>
<comment type="caution">
    <text evidence="8">The sequence shown here is derived from an EMBL/GenBank/DDBJ whole genome shotgun (WGS) entry which is preliminary data.</text>
</comment>
<feature type="domain" description="Ig-like" evidence="7">
    <location>
        <begin position="20"/>
        <end position="119"/>
    </location>
</feature>
<dbReference type="GO" id="GO:0005886">
    <property type="term" value="C:plasma membrane"/>
    <property type="evidence" value="ECO:0007669"/>
    <property type="project" value="TreeGrafter"/>
</dbReference>
<dbReference type="SUPFAM" id="SSF48726">
    <property type="entry name" value="Immunoglobulin"/>
    <property type="match status" value="3"/>
</dbReference>
<dbReference type="GO" id="GO:0005911">
    <property type="term" value="C:cell-cell junction"/>
    <property type="evidence" value="ECO:0007669"/>
    <property type="project" value="TreeGrafter"/>
</dbReference>
<dbReference type="InterPro" id="IPR051275">
    <property type="entry name" value="Cell_adhesion_signaling"/>
</dbReference>
<dbReference type="PANTHER" id="PTHR11640">
    <property type="entry name" value="NEPHRIN"/>
    <property type="match status" value="1"/>
</dbReference>
<keyword evidence="3" id="KW-1015">Disulfide bond</keyword>
<dbReference type="InterPro" id="IPR013783">
    <property type="entry name" value="Ig-like_fold"/>
</dbReference>
<evidence type="ECO:0000259" key="7">
    <source>
        <dbReference type="PROSITE" id="PS50835"/>
    </source>
</evidence>
<evidence type="ECO:0000313" key="9">
    <source>
        <dbReference type="Proteomes" id="UP000597762"/>
    </source>
</evidence>
<proteinExistence type="predicted"/>
<keyword evidence="5" id="KW-0393">Immunoglobulin domain</keyword>
<feature type="signal peptide" evidence="6">
    <location>
        <begin position="1"/>
        <end position="23"/>
    </location>
</feature>
<evidence type="ECO:0000256" key="4">
    <source>
        <dbReference type="ARBA" id="ARBA00023180"/>
    </source>
</evidence>
<keyword evidence="2" id="KW-0472">Membrane</keyword>
<reference evidence="8" key="1">
    <citation type="submission" date="2021-01" db="EMBL/GenBank/DDBJ databases">
        <authorList>
            <person name="Li R."/>
            <person name="Bekaert M."/>
        </authorList>
    </citation>
    <scope>NUCLEOTIDE SEQUENCE</scope>
    <source>
        <strain evidence="8">Farmed</strain>
    </source>
</reference>
<dbReference type="Proteomes" id="UP000597762">
    <property type="component" value="Unassembled WGS sequence"/>
</dbReference>
<keyword evidence="6" id="KW-0732">Signal</keyword>
<dbReference type="Gene3D" id="2.60.40.10">
    <property type="entry name" value="Immunoglobulins"/>
    <property type="match status" value="2"/>
</dbReference>